<organism evidence="2">
    <name type="scientific">Human herpesvirus 2</name>
    <name type="common">HHV-2</name>
    <name type="synonym">Human herpes simplex virus 2</name>
    <dbReference type="NCBI Taxonomy" id="10310"/>
    <lineage>
        <taxon>Viruses</taxon>
        <taxon>Duplodnaviria</taxon>
        <taxon>Heunggongvirae</taxon>
        <taxon>Peploviricota</taxon>
        <taxon>Herviviricetes</taxon>
        <taxon>Herpesvirales</taxon>
        <taxon>Orthoherpesviridae</taxon>
        <taxon>Alphaherpesvirinae</taxon>
        <taxon>Simplexvirus</taxon>
        <taxon>Simplexvirus humanalpha2</taxon>
    </lineage>
</organism>
<protein>
    <submittedName>
        <fullName evidence="2">Uncharacterized protein</fullName>
    </submittedName>
</protein>
<accession>A0A481TCY7</accession>
<feature type="region of interest" description="Disordered" evidence="1">
    <location>
        <begin position="14"/>
        <end position="57"/>
    </location>
</feature>
<feature type="compositionally biased region" description="Pro residues" evidence="1">
    <location>
        <begin position="165"/>
        <end position="247"/>
    </location>
</feature>
<evidence type="ECO:0000256" key="1">
    <source>
        <dbReference type="SAM" id="MobiDB-lite"/>
    </source>
</evidence>
<dbReference type="PRINTS" id="PR01217">
    <property type="entry name" value="PRICHEXTENSN"/>
</dbReference>
<evidence type="ECO:0000313" key="2">
    <source>
        <dbReference type="EMBL" id="QBH78742.1"/>
    </source>
</evidence>
<feature type="compositionally biased region" description="Gly residues" evidence="1">
    <location>
        <begin position="16"/>
        <end position="33"/>
    </location>
</feature>
<proteinExistence type="predicted"/>
<reference evidence="2" key="1">
    <citation type="submission" date="2018-08" db="EMBL/GenBank/DDBJ databases">
        <title>HSV2 whole genome sequences from clinical isolates.</title>
        <authorList>
            <person name="Roychoudhury P."/>
            <person name="Greninger A.L."/>
            <person name="Jerome K.R."/>
            <person name="Johnston C."/>
            <person name="Wald A."/>
            <person name="Xie H."/>
        </authorList>
    </citation>
    <scope>NUCLEOTIDE SEQUENCE</scope>
    <source>
        <strain evidence="2">2016-8369</strain>
    </source>
</reference>
<sequence length="356" mass="37155">MGCLLRKGLGCPPQPGFGGGPGKPRMPWGGGGSHPKRRRAGWVGVEGSPRSTRSYQGASTRSCRSFDLAHPRVCCVGFRLAGSDRTSGGHSSGSSGSVTAVLAASRSSRSLLWISAQTSPYVRCVHREESRNISVVFRAQDMVSRPRRRRPACEKARMLGSGSRPPGPSPRPVPPARPPGPSPRPVPPARPPGPSPRPVPPARPPGPSPRPVPPARPPGPSPRPVPPARPPGPSPRPVPPARPPGPPGHRTCDKAAVGGWVLAVRTGWGGEGKAERKGTDAPASLYPIRSGCVGAPLAAGVSVSLWPPSRCRRCRPGLRRAAGVPLVRRRPGRRPFMCARNGPPPVRARLGAGPAG</sequence>
<feature type="region of interest" description="Disordered" evidence="1">
    <location>
        <begin position="141"/>
        <end position="251"/>
    </location>
</feature>
<name>A0A481TCY7_HHV2</name>
<feature type="region of interest" description="Disordered" evidence="1">
    <location>
        <begin position="335"/>
        <end position="356"/>
    </location>
</feature>
<organismHost>
    <name type="scientific">Homo sapiens</name>
    <name type="common">Human</name>
    <dbReference type="NCBI Taxonomy" id="9606"/>
</organismHost>
<dbReference type="EMBL" id="MH790586">
    <property type="protein sequence ID" value="QBH78742.1"/>
    <property type="molecule type" value="Genomic_DNA"/>
</dbReference>